<dbReference type="NCBIfam" id="TIGR02604">
    <property type="entry name" value="Piru_Ver_Nterm"/>
    <property type="match status" value="1"/>
</dbReference>
<dbReference type="InterPro" id="IPR013427">
    <property type="entry name" value="Haem-bd_dom_put"/>
</dbReference>
<dbReference type="PANTHER" id="PTHR33546">
    <property type="entry name" value="LARGE, MULTIFUNCTIONAL SECRETED PROTEIN-RELATED"/>
    <property type="match status" value="1"/>
</dbReference>
<dbReference type="InterPro" id="IPR009056">
    <property type="entry name" value="Cyt_c-like_dom"/>
</dbReference>
<dbReference type="OrthoDB" id="10507583at2759"/>
<evidence type="ECO:0000313" key="6">
    <source>
        <dbReference type="EMBL" id="CAI3972013.1"/>
    </source>
</evidence>
<evidence type="ECO:0000259" key="5">
    <source>
        <dbReference type="PROSITE" id="PS51007"/>
    </source>
</evidence>
<dbReference type="EMBL" id="CAMXCT030000001">
    <property type="protein sequence ID" value="CAL4759325.1"/>
    <property type="molecule type" value="Genomic_DNA"/>
</dbReference>
<name>A0A9P1BEI9_9DINO</name>
<dbReference type="InterPro" id="IPR016024">
    <property type="entry name" value="ARM-type_fold"/>
</dbReference>
<dbReference type="NCBIfam" id="TIGR02603">
    <property type="entry name" value="CxxCH_TIGR02603"/>
    <property type="match status" value="1"/>
</dbReference>
<dbReference type="Gene3D" id="2.120.10.30">
    <property type="entry name" value="TolB, C-terminal domain"/>
    <property type="match status" value="1"/>
</dbReference>
<protein>
    <recommendedName>
        <fullName evidence="5">Cytochrome c domain-containing protein</fullName>
    </recommendedName>
</protein>
<dbReference type="EMBL" id="CAMXCT020000001">
    <property type="protein sequence ID" value="CAL1125388.1"/>
    <property type="molecule type" value="Genomic_DNA"/>
</dbReference>
<evidence type="ECO:0000256" key="1">
    <source>
        <dbReference type="ARBA" id="ARBA00022617"/>
    </source>
</evidence>
<dbReference type="InterPro" id="IPR013428">
    <property type="entry name" value="Membrane-bound_put_N"/>
</dbReference>
<dbReference type="GO" id="GO:0009055">
    <property type="term" value="F:electron transfer activity"/>
    <property type="evidence" value="ECO:0007669"/>
    <property type="project" value="InterPro"/>
</dbReference>
<gene>
    <name evidence="6" type="ORF">C1SCF055_LOCUS603</name>
</gene>
<keyword evidence="2 4" id="KW-0479">Metal-binding</keyword>
<dbReference type="Proteomes" id="UP001152797">
    <property type="component" value="Unassembled WGS sequence"/>
</dbReference>
<reference evidence="7" key="2">
    <citation type="submission" date="2024-04" db="EMBL/GenBank/DDBJ databases">
        <authorList>
            <person name="Chen Y."/>
            <person name="Shah S."/>
            <person name="Dougan E. K."/>
            <person name="Thang M."/>
            <person name="Chan C."/>
        </authorList>
    </citation>
    <scope>NUCLEOTIDE SEQUENCE [LARGE SCALE GENOMIC DNA]</scope>
</reference>
<dbReference type="Pfam" id="PF13646">
    <property type="entry name" value="HEAT_2"/>
    <property type="match status" value="1"/>
</dbReference>
<evidence type="ECO:0000256" key="3">
    <source>
        <dbReference type="ARBA" id="ARBA00023004"/>
    </source>
</evidence>
<dbReference type="Gene3D" id="1.25.10.10">
    <property type="entry name" value="Leucine-rich Repeat Variant"/>
    <property type="match status" value="1"/>
</dbReference>
<dbReference type="SUPFAM" id="SSF46626">
    <property type="entry name" value="Cytochrome c"/>
    <property type="match status" value="1"/>
</dbReference>
<dbReference type="InterPro" id="IPR011989">
    <property type="entry name" value="ARM-like"/>
</dbReference>
<dbReference type="InterPro" id="IPR036909">
    <property type="entry name" value="Cyt_c-like_dom_sf"/>
</dbReference>
<reference evidence="6" key="1">
    <citation type="submission" date="2022-10" db="EMBL/GenBank/DDBJ databases">
        <authorList>
            <person name="Chen Y."/>
            <person name="Dougan E. K."/>
            <person name="Chan C."/>
            <person name="Rhodes N."/>
            <person name="Thang M."/>
        </authorList>
    </citation>
    <scope>NUCLEOTIDE SEQUENCE</scope>
</reference>
<dbReference type="InterPro" id="IPR011042">
    <property type="entry name" value="6-blade_b-propeller_TolB-like"/>
</dbReference>
<evidence type="ECO:0000313" key="7">
    <source>
        <dbReference type="EMBL" id="CAL1125388.1"/>
    </source>
</evidence>
<sequence length="1498" mass="166041">MKLIAAEPLVVDPVAMVYDENGAAYVAEMRDYPYTDKTTDVPFQDRTTDEPIGRVRLLLDNDGDGQFDESFIFAEELSWPTGLACWKGGVFVAATPDIWYLKDTDGDHKADIRQQVFTGFRKYNVQAVMNNLTWGLDNLIYGAASGNGGTIEQPGKADKPPVPVSRQDFRFDAETLAFESISGGARFGNTFDDWGNRFICNIRNPVQHVVLPRRYLARNPFLPVPLALHDAAEAGDQLPVFRISAPEPWRTLRAQRWANSSERSYPRSETASTGFFTSSSGITIYRGSAYPPEFYGNAFLGEVAANIVHRQQLSPASVTFDAERADEQREFVASTDNWFRPVNFVNAPDGSLHILDMYRETIEHPWSIPDDIKQHLDLESGRDRGRIYRLEYGDQPKSTPTPRLGEASILELVQHLEHPDCWWRETAHRLIFERQDPAAVDSLRQLVQSSPSAQARVHAPWLLDGLRALTDIELLTALDDKDEHVREHAVRLAEMRIKDSPSLAEKIVALSADPSPRVQFQVAFTLGTIPGDASTNALASIAAQNLDDPWIRSAVLSSAVNNTVDVLKQLANDQHIANRNEPAPMLEQLAFIVGARNADEEAQHVLENLIATDLPLTLRQSILHGLADGLRTAGQDVNSVVAAASPQVSTATAQLFTAAETTASQEELPLSEREQAITLLGMQEFSKAGPALAALVDNRQPAELQLAAVTALSRIRHPDVAPLLLEGWTGHTPAVRTEVLATLMTRSEWITAMLDAIEEGKIPVGQIPLPQRDKLVGHRDESIRHRSEKLFSQGTTASRAEVVESYHQALTLTGNLPQGLEVFRKNCATCHQRAGEGKAVGPAIETVRHRTPDELLVHILDPNREVSPDYVEYSVVLNDGRTLTGLIASETATSINLRRAEGVEETVLRANIDELASAGRSLMPEGLEKSITPQAMADLIKLIRSEKSSPVFQAGAATSNITPPLGELIVGNWEPIPARHIHDELHARCLVLDDGDTKLAIVLCDNVGIPAEVFDAAKQQVHESTGIPPSHQLLASTHTHSATTARGKCKMIRDTVLTEYQQFVARRIADGVRCAMNQLEPARIGWGSVAEPSEVFNRRWFVNDSSLLTNPFGEVDRVRMNPPRGSSALDRPAGPTDPEISFVSVQSAEGRPIAVLANYSLHYVGGVRSGDVSADYFGYFARFIAEKLDATDQSPPFVGILSNGTSGDVNNINFAEKNPPKYDHYEKMQEVADKVATRVYEAHQQLEFHDWVELDAALTQLPLKVRQPTTEMLEHFSRTISKEGNSPSTHRREAIYAERIAELKDAPEQISIPLQALRIGDLAITAIPFETFAETGLELKDRSPFPQTFTIELANGSFGYLPTPTQHRLGGYETWLGTNFVEVEASEKIVNRLVKMLEGFESTSDEDRQVQVGTRRGFNLVTFVIERDPPFNHVEAFFLMMMQMRRRATTRRNSRFPDRITPVGVFLHGQKPIQVANRVELLSIIRPTHDRAATVIHR</sequence>
<accession>A0A9P1BEI9</accession>
<keyword evidence="3 4" id="KW-0408">Iron</keyword>
<evidence type="ECO:0000256" key="4">
    <source>
        <dbReference type="PROSITE-ProRule" id="PRU00433"/>
    </source>
</evidence>
<dbReference type="InterPro" id="IPR055557">
    <property type="entry name" value="DUF7133"/>
</dbReference>
<dbReference type="EMBL" id="CAMXCT010000001">
    <property type="protein sequence ID" value="CAI3972013.1"/>
    <property type="molecule type" value="Genomic_DNA"/>
</dbReference>
<dbReference type="GO" id="GO:0020037">
    <property type="term" value="F:heme binding"/>
    <property type="evidence" value="ECO:0007669"/>
    <property type="project" value="InterPro"/>
</dbReference>
<keyword evidence="1 4" id="KW-0349">Heme</keyword>
<feature type="domain" description="Cytochrome c" evidence="5">
    <location>
        <begin position="814"/>
        <end position="947"/>
    </location>
</feature>
<evidence type="ECO:0000256" key="2">
    <source>
        <dbReference type="ARBA" id="ARBA00022723"/>
    </source>
</evidence>
<dbReference type="GO" id="GO:0046872">
    <property type="term" value="F:metal ion binding"/>
    <property type="evidence" value="ECO:0007669"/>
    <property type="project" value="UniProtKB-KW"/>
</dbReference>
<dbReference type="SUPFAM" id="SSF48371">
    <property type="entry name" value="ARM repeat"/>
    <property type="match status" value="1"/>
</dbReference>
<proteinExistence type="predicted"/>
<dbReference type="PROSITE" id="PS51007">
    <property type="entry name" value="CYTC"/>
    <property type="match status" value="1"/>
</dbReference>
<comment type="caution">
    <text evidence="6">The sequence shown here is derived from an EMBL/GenBank/DDBJ whole genome shotgun (WGS) entry which is preliminary data.</text>
</comment>
<keyword evidence="8" id="KW-1185">Reference proteome</keyword>
<evidence type="ECO:0000313" key="8">
    <source>
        <dbReference type="Proteomes" id="UP001152797"/>
    </source>
</evidence>
<dbReference type="PANTHER" id="PTHR33546:SF1">
    <property type="entry name" value="LARGE, MULTIFUNCTIONAL SECRETED PROTEIN"/>
    <property type="match status" value="1"/>
</dbReference>
<dbReference type="Gene3D" id="1.10.760.10">
    <property type="entry name" value="Cytochrome c-like domain"/>
    <property type="match status" value="1"/>
</dbReference>
<organism evidence="6">
    <name type="scientific">Cladocopium goreaui</name>
    <dbReference type="NCBI Taxonomy" id="2562237"/>
    <lineage>
        <taxon>Eukaryota</taxon>
        <taxon>Sar</taxon>
        <taxon>Alveolata</taxon>
        <taxon>Dinophyceae</taxon>
        <taxon>Suessiales</taxon>
        <taxon>Symbiodiniaceae</taxon>
        <taxon>Cladocopium</taxon>
    </lineage>
</organism>
<dbReference type="Pfam" id="PF23500">
    <property type="entry name" value="DUF7133"/>
    <property type="match status" value="1"/>
</dbReference>